<gene>
    <name evidence="2" type="primary">ufaA1_2</name>
    <name evidence="2" type="ORF">Zm00014a_027916</name>
</gene>
<dbReference type="SUPFAM" id="SSF53335">
    <property type="entry name" value="S-adenosyl-L-methionine-dependent methyltransferases"/>
    <property type="match status" value="1"/>
</dbReference>
<dbReference type="GO" id="GO:0050660">
    <property type="term" value="F:flavin adenine dinucleotide binding"/>
    <property type="evidence" value="ECO:0007669"/>
    <property type="project" value="UniProtKB-ARBA"/>
</dbReference>
<keyword evidence="2" id="KW-0489">Methyltransferase</keyword>
<dbReference type="PANTHER" id="PTHR43675:SF11">
    <property type="entry name" value="AMINE OXIDASE DOMAIN-CONTAINING PROTEIN"/>
    <property type="match status" value="1"/>
</dbReference>
<dbReference type="Gene3D" id="3.50.50.60">
    <property type="entry name" value="FAD/NAD(P)-binding domain"/>
    <property type="match status" value="1"/>
</dbReference>
<keyword evidence="2" id="KW-0808">Transferase</keyword>
<dbReference type="Pfam" id="PF01593">
    <property type="entry name" value="Amino_oxidase"/>
    <property type="match status" value="1"/>
</dbReference>
<dbReference type="SUPFAM" id="SSF51905">
    <property type="entry name" value="FAD/NAD(P)-binding domain"/>
    <property type="match status" value="1"/>
</dbReference>
<comment type="caution">
    <text evidence="2">The sequence shown here is derived from an EMBL/GenBank/DDBJ whole genome shotgun (WGS) entry which is preliminary data.</text>
</comment>
<organism evidence="2 3">
    <name type="scientific">Zea mays</name>
    <name type="common">Maize</name>
    <dbReference type="NCBI Taxonomy" id="4577"/>
    <lineage>
        <taxon>Eukaryota</taxon>
        <taxon>Viridiplantae</taxon>
        <taxon>Streptophyta</taxon>
        <taxon>Embryophyta</taxon>
        <taxon>Tracheophyta</taxon>
        <taxon>Spermatophyta</taxon>
        <taxon>Magnoliopsida</taxon>
        <taxon>Liliopsida</taxon>
        <taxon>Poales</taxon>
        <taxon>Poaceae</taxon>
        <taxon>PACMAD clade</taxon>
        <taxon>Panicoideae</taxon>
        <taxon>Andropogonodae</taxon>
        <taxon>Andropogoneae</taxon>
        <taxon>Tripsacinae</taxon>
        <taxon>Zea</taxon>
    </lineage>
</organism>
<accession>A0A3L6F1A5</accession>
<dbReference type="Pfam" id="PF02353">
    <property type="entry name" value="CMAS"/>
    <property type="match status" value="1"/>
</dbReference>
<feature type="domain" description="Amine oxidase" evidence="1">
    <location>
        <begin position="44"/>
        <end position="314"/>
    </location>
</feature>
<dbReference type="InterPro" id="IPR002937">
    <property type="entry name" value="Amino_oxidase"/>
</dbReference>
<protein>
    <submittedName>
        <fullName evidence="2">Tuberculostearic acid methyltransferase UfaA1</fullName>
    </submittedName>
</protein>
<reference evidence="2 3" key="1">
    <citation type="journal article" date="2018" name="Nat. Genet.">
        <title>Extensive intraspecific gene order and gene structural variations between Mo17 and other maize genomes.</title>
        <authorList>
            <person name="Sun S."/>
            <person name="Zhou Y."/>
            <person name="Chen J."/>
            <person name="Shi J."/>
            <person name="Zhao H."/>
            <person name="Zhao H."/>
            <person name="Song W."/>
            <person name="Zhang M."/>
            <person name="Cui Y."/>
            <person name="Dong X."/>
            <person name="Liu H."/>
            <person name="Ma X."/>
            <person name="Jiao Y."/>
            <person name="Wang B."/>
            <person name="Wei X."/>
            <person name="Stein J.C."/>
            <person name="Glaubitz J.C."/>
            <person name="Lu F."/>
            <person name="Yu G."/>
            <person name="Liang C."/>
            <person name="Fengler K."/>
            <person name="Li B."/>
            <person name="Rafalski A."/>
            <person name="Schnable P.S."/>
            <person name="Ware D.H."/>
            <person name="Buckler E.S."/>
            <person name="Lai J."/>
        </authorList>
    </citation>
    <scope>NUCLEOTIDE SEQUENCE [LARGE SCALE GENOMIC DNA]</scope>
    <source>
        <strain evidence="3">cv. Missouri 17</strain>
        <tissue evidence="2">Seedling</tissue>
    </source>
</reference>
<dbReference type="Gene3D" id="3.40.50.150">
    <property type="entry name" value="Vaccinia Virus protein VP39"/>
    <property type="match status" value="1"/>
</dbReference>
<dbReference type="Proteomes" id="UP000251960">
    <property type="component" value="Chromosome 4"/>
</dbReference>
<dbReference type="Gene3D" id="1.10.405.20">
    <property type="match status" value="1"/>
</dbReference>
<dbReference type="InterPro" id="IPR026669">
    <property type="entry name" value="Arsenite_MeTrfase-like"/>
</dbReference>
<dbReference type="GO" id="GO:0008168">
    <property type="term" value="F:methyltransferase activity"/>
    <property type="evidence" value="ECO:0007669"/>
    <property type="project" value="UniProtKB-KW"/>
</dbReference>
<dbReference type="GO" id="GO:0032259">
    <property type="term" value="P:methylation"/>
    <property type="evidence" value="ECO:0007669"/>
    <property type="project" value="UniProtKB-KW"/>
</dbReference>
<dbReference type="PRINTS" id="PR00419">
    <property type="entry name" value="ADXRDTASE"/>
</dbReference>
<proteinExistence type="predicted"/>
<dbReference type="AlphaFoldDB" id="A0A3L6F1A5"/>
<dbReference type="InterPro" id="IPR036188">
    <property type="entry name" value="FAD/NAD-bd_sf"/>
</dbReference>
<dbReference type="InterPro" id="IPR029063">
    <property type="entry name" value="SAM-dependent_MTases_sf"/>
</dbReference>
<dbReference type="GO" id="GO:0016491">
    <property type="term" value="F:oxidoreductase activity"/>
    <property type="evidence" value="ECO:0007669"/>
    <property type="project" value="InterPro"/>
</dbReference>
<dbReference type="CDD" id="cd02440">
    <property type="entry name" value="AdoMet_MTases"/>
    <property type="match status" value="1"/>
</dbReference>
<evidence type="ECO:0000313" key="3">
    <source>
        <dbReference type="Proteomes" id="UP000251960"/>
    </source>
</evidence>
<evidence type="ECO:0000259" key="1">
    <source>
        <dbReference type="Pfam" id="PF01593"/>
    </source>
</evidence>
<sequence>MCRTAQFSSPAESDEPLAGLHRDLQGNIRERERQMRVAVVGSGLSGLVAAHELARSGGVRVTVYEKEDHLGGAKTVAVDGGAEEGRVLVDLGPVVFNPVTSPNLMEWFERLGVEMCTSDMSFSASMRLNKSSESFEWGSRSGMSGVLAQKSNLLSPRFWLVVHEIFKFKNHALKYLEDHGSGPNRNENLGQFIQSHRYSQLFQDAYLIPMCACIWPSPSHEILGFPALFVLSFFRDNQLLEILSGSRWLTVKGGSGSYVNKIREELGSNGCQIKIGCEVSSISKSNGGYQILEVDGSVEMYDRIIVGINPHDALKVLGAEATNEELKNLGAFHYIRSIAYLHSDESLMPRNSSAWSARNFLGTTSSGVCVTSWLNILENIESAGPLLVTLNPPRVPNHVLLKCHISHPIPSIAAAKANLQLNSIQGKRGIWFCGSYQGYGYHEDSVKAGKAAALGLLGRKCDLLSNPKPMITSWTEAGTRLLVARSLDQYITIGNFCILEEGGTAFSFGKACEKCHVKSAIRAATEGDLGFASAYINGQISFVDHRKGLVNLVRIILANRGEFKRLSSTARYIGNTRKAWWSPLLGITGVSFAKYFLRHALRKNSVSKARKNISEHYDLSNDFFALYLDPSMTYSSGIFKVAEESLETAQLRKLDSLINKAKVEPGHHVLDIGCGWGTLAIRLVKQTGCKYTGITLSEEQLKYAKRKVKESGLEDRITLLLCDYRQLPAGDKFDRIISCEMIEHVGHEYMDDFFGCCEYHLAEHGLLVLQSIALPEELYDKMRMRPEFLKTYIFPGGCLPSLGRIVSAMSNASRLNIQHLENIGDHYYTTLMNWRDNFVANREKASALGFDDKFIRTWEYYLSYAAALFKSRTAIDYQIVFARPGDSKLPSYVAIA</sequence>
<evidence type="ECO:0000313" key="2">
    <source>
        <dbReference type="EMBL" id="PWZ25477.1"/>
    </source>
</evidence>
<dbReference type="Gene3D" id="3.30.70.1990">
    <property type="match status" value="1"/>
</dbReference>
<name>A0A3L6F1A5_MAIZE</name>
<dbReference type="PANTHER" id="PTHR43675">
    <property type="entry name" value="ARSENITE METHYLTRANSFERASE"/>
    <property type="match status" value="1"/>
</dbReference>
<dbReference type="EMBL" id="NCVQ01000005">
    <property type="protein sequence ID" value="PWZ25477.1"/>
    <property type="molecule type" value="Genomic_DNA"/>
</dbReference>
<dbReference type="ExpressionAtlas" id="A0A3L6F1A5">
    <property type="expression patterns" value="baseline and differential"/>
</dbReference>